<feature type="coiled-coil region" evidence="7">
    <location>
        <begin position="815"/>
        <end position="933"/>
    </location>
</feature>
<dbReference type="AlphaFoldDB" id="G0TVH7"/>
<dbReference type="SUPFAM" id="SSF52540">
    <property type="entry name" value="P-loop containing nucleoside triphosphate hydrolases"/>
    <property type="match status" value="1"/>
</dbReference>
<dbReference type="FunFam" id="3.40.850.10:FF:000082">
    <property type="entry name" value="OSM3-like kinesin"/>
    <property type="match status" value="1"/>
</dbReference>
<dbReference type="SMART" id="SM00129">
    <property type="entry name" value="KISc"/>
    <property type="match status" value="1"/>
</dbReference>
<dbReference type="InterPro" id="IPR027640">
    <property type="entry name" value="Kinesin-like_fam"/>
</dbReference>
<keyword evidence="6" id="KW-0505">Motor protein</keyword>
<dbReference type="InterPro" id="IPR036961">
    <property type="entry name" value="Kinesin_motor_dom_sf"/>
</dbReference>
<evidence type="ECO:0000256" key="3">
    <source>
        <dbReference type="ARBA" id="ARBA00022741"/>
    </source>
</evidence>
<dbReference type="GO" id="GO:0005875">
    <property type="term" value="C:microtubule associated complex"/>
    <property type="evidence" value="ECO:0007669"/>
    <property type="project" value="TreeGrafter"/>
</dbReference>
<keyword evidence="4 6" id="KW-0067">ATP-binding</keyword>
<feature type="coiled-coil region" evidence="7">
    <location>
        <begin position="957"/>
        <end position="998"/>
    </location>
</feature>
<dbReference type="InterPro" id="IPR001752">
    <property type="entry name" value="Kinesin_motor_dom"/>
</dbReference>
<keyword evidence="5 7" id="KW-0175">Coiled coil</keyword>
<name>G0TVH7_TRYVY</name>
<evidence type="ECO:0000256" key="8">
    <source>
        <dbReference type="SAM" id="MobiDB-lite"/>
    </source>
</evidence>
<protein>
    <submittedName>
        <fullName evidence="10">Putative OSM3-like kinesin</fullName>
    </submittedName>
</protein>
<dbReference type="GO" id="GO:0003777">
    <property type="term" value="F:microtubule motor activity"/>
    <property type="evidence" value="ECO:0007669"/>
    <property type="project" value="InterPro"/>
</dbReference>
<reference evidence="10" key="1">
    <citation type="journal article" date="2012" name="Proc. Natl. Acad. Sci. U.S.A.">
        <title>Antigenic diversity is generated by distinct evolutionary mechanisms in African trypanosome species.</title>
        <authorList>
            <person name="Jackson A.P."/>
            <person name="Berry A."/>
            <person name="Aslett M."/>
            <person name="Allison H.C."/>
            <person name="Burton P."/>
            <person name="Vavrova-Anderson J."/>
            <person name="Brown R."/>
            <person name="Browne H."/>
            <person name="Corton N."/>
            <person name="Hauser H."/>
            <person name="Gamble J."/>
            <person name="Gilderthorp R."/>
            <person name="Marcello L."/>
            <person name="McQuillan J."/>
            <person name="Otto T.D."/>
            <person name="Quail M.A."/>
            <person name="Sanders M.J."/>
            <person name="van Tonder A."/>
            <person name="Ginger M.L."/>
            <person name="Field M.C."/>
            <person name="Barry J.D."/>
            <person name="Hertz-Fowler C."/>
            <person name="Berriman M."/>
        </authorList>
    </citation>
    <scope>NUCLEOTIDE SEQUENCE</scope>
    <source>
        <strain evidence="10">Y486</strain>
    </source>
</reference>
<comment type="subcellular location">
    <subcellularLocation>
        <location evidence="1">Cytoplasm</location>
    </subcellularLocation>
</comment>
<feature type="region of interest" description="Disordered" evidence="8">
    <location>
        <begin position="783"/>
        <end position="813"/>
    </location>
</feature>
<dbReference type="GO" id="GO:0008017">
    <property type="term" value="F:microtubule binding"/>
    <property type="evidence" value="ECO:0007669"/>
    <property type="project" value="InterPro"/>
</dbReference>
<feature type="domain" description="Kinesin motor" evidence="9">
    <location>
        <begin position="11"/>
        <end position="340"/>
    </location>
</feature>
<accession>G0TVH7</accession>
<dbReference type="VEuPathDB" id="TriTrypDB:TvY486_0501520"/>
<proteinExistence type="inferred from homology"/>
<dbReference type="PRINTS" id="PR00380">
    <property type="entry name" value="KINESINHEAVY"/>
</dbReference>
<keyword evidence="3 6" id="KW-0547">Nucleotide-binding</keyword>
<evidence type="ECO:0000256" key="6">
    <source>
        <dbReference type="PROSITE-ProRule" id="PRU00283"/>
    </source>
</evidence>
<dbReference type="InterPro" id="IPR019821">
    <property type="entry name" value="Kinesin_motor_CS"/>
</dbReference>
<dbReference type="GO" id="GO:0005737">
    <property type="term" value="C:cytoplasm"/>
    <property type="evidence" value="ECO:0007669"/>
    <property type="project" value="UniProtKB-SubCell"/>
</dbReference>
<evidence type="ECO:0000256" key="4">
    <source>
        <dbReference type="ARBA" id="ARBA00022840"/>
    </source>
</evidence>
<dbReference type="OMA" id="RNEVMTG"/>
<evidence type="ECO:0000259" key="9">
    <source>
        <dbReference type="PROSITE" id="PS50067"/>
    </source>
</evidence>
<dbReference type="PANTHER" id="PTHR47969:SF15">
    <property type="entry name" value="CHROMOSOME-ASSOCIATED KINESIN KIF4A-RELATED"/>
    <property type="match status" value="1"/>
</dbReference>
<dbReference type="Gene3D" id="1.10.287.1490">
    <property type="match status" value="1"/>
</dbReference>
<dbReference type="Gene3D" id="3.40.850.10">
    <property type="entry name" value="Kinesin motor domain"/>
    <property type="match status" value="1"/>
</dbReference>
<keyword evidence="2" id="KW-0963">Cytoplasm</keyword>
<dbReference type="InterPro" id="IPR027417">
    <property type="entry name" value="P-loop_NTPase"/>
</dbReference>
<gene>
    <name evidence="10" type="ORF">TVY486_0501520</name>
</gene>
<evidence type="ECO:0000313" key="10">
    <source>
        <dbReference type="EMBL" id="CCC47943.1"/>
    </source>
</evidence>
<dbReference type="EMBL" id="HE573021">
    <property type="protein sequence ID" value="CCC47943.1"/>
    <property type="molecule type" value="Genomic_DNA"/>
</dbReference>
<dbReference type="PANTHER" id="PTHR47969">
    <property type="entry name" value="CHROMOSOME-ASSOCIATED KINESIN KIF4A-RELATED"/>
    <property type="match status" value="1"/>
</dbReference>
<comment type="similarity">
    <text evidence="6">Belongs to the TRAFAC class myosin-kinesin ATPase superfamily. Kinesin family.</text>
</comment>
<feature type="coiled-coil region" evidence="7">
    <location>
        <begin position="1033"/>
        <end position="1063"/>
    </location>
</feature>
<evidence type="ECO:0000256" key="7">
    <source>
        <dbReference type="SAM" id="Coils"/>
    </source>
</evidence>
<dbReference type="Pfam" id="PF00225">
    <property type="entry name" value="Kinesin"/>
    <property type="match status" value="1"/>
</dbReference>
<dbReference type="PROSITE" id="PS00411">
    <property type="entry name" value="KINESIN_MOTOR_1"/>
    <property type="match status" value="1"/>
</dbReference>
<evidence type="ECO:0000256" key="5">
    <source>
        <dbReference type="ARBA" id="ARBA00023054"/>
    </source>
</evidence>
<evidence type="ECO:0000256" key="2">
    <source>
        <dbReference type="ARBA" id="ARBA00022490"/>
    </source>
</evidence>
<feature type="binding site" evidence="6">
    <location>
        <begin position="94"/>
        <end position="101"/>
    </location>
    <ligand>
        <name>ATP</name>
        <dbReference type="ChEBI" id="CHEBI:30616"/>
    </ligand>
</feature>
<sequence length="1074" mass="121561">MGKKTNNAAENIKVLVRCRPLNEKEKAQGFKSCVELDLTEHTVSVQSNIGEGDRWTFDAVINNTFTQQDVFVQFIMPLVDSVLDGFNATVFAYGQSGSGKTHTMVGKLGDENLQGLTPRSFKHVFERIDAFKQSEPNKTFSLYVSFIEIYNGKVQDLLAKQQVPLALKENKDKAFFVQGANIPQVKSVDDIIRQMEEGTERRRVACTDLNADSSRSHSVFSLIVECTEKSDDGDSRSVTSKLNLVDLAGSERQTKTGALGETLKEGCNINLSLSALGTVIDTIVKGKGHVPFRSSPLTMLLKDSLGGASKTIMFANINPSEHNFSETVSTLRFADRAKQIKNKPVVNLDTKDQKIVELTELVNELREKLKRYETEGTGSLEEEVERLRERVGELEVNLDNAIKGREVDGVDFENARAKLNMERESTIARITELEEQIVQLQNDLQIAETSVNDERMNREEMLRICSAYLRGEDDSKPITTVNELEALLRDRAHGKHSAEMSGMHNELQMLKVNLKQMTEEREAERKELEEKLEEANTTIKSMEHKWKKAETKLGTARRQSHASGLGECSTSDKEVAELRAALENAQKQLEGAGALSSVEAKLQELQKNQNETAQVCLAQLQQVKEALGHPGENDSVIVQQLKAILMEDNNVYNTTARYIDQMHSVTNDLVSAVREAQVVPLAAVNGDITVSENALKKIEAVDAKKAGVYADMLSNLHSAVDKAHSRRNELLSVLSGSSEVPTDIKEEMQRVIGENDELRRACSELTVQIEQLRVREADNLSDKAELAAKQPQSVDRVSGSDGQHSPGDKMSNLDLDDLRTELEEERAKSAALAQGKASLQDDIKALRQETAERERQYVELEGKMHEMKNEYERRLGGMEGSAKELDALTQRFQERSEQLEQMRGLLEKQKALIVRSNQKSEGLQQKLRDCTEEWQQKEAQYRQKLQERDENFQRVLNQRLNEYAHEHRGEMEEYEAKIRKLKKKIKKMEGELDTCKEDFDRKVCECEELRKVVEEQKVEQMRIVRRMGQTQEEAQVYEKKEQIQNALERAKEEQRRKKDLFALGEVANVKRGEF</sequence>
<evidence type="ECO:0000256" key="1">
    <source>
        <dbReference type="ARBA" id="ARBA00004496"/>
    </source>
</evidence>
<feature type="compositionally biased region" description="Polar residues" evidence="8">
    <location>
        <begin position="790"/>
        <end position="803"/>
    </location>
</feature>
<dbReference type="GO" id="GO:0007018">
    <property type="term" value="P:microtubule-based movement"/>
    <property type="evidence" value="ECO:0007669"/>
    <property type="project" value="InterPro"/>
</dbReference>
<feature type="coiled-coil region" evidence="7">
    <location>
        <begin position="500"/>
        <end position="615"/>
    </location>
</feature>
<dbReference type="GO" id="GO:0051231">
    <property type="term" value="P:spindle elongation"/>
    <property type="evidence" value="ECO:0007669"/>
    <property type="project" value="TreeGrafter"/>
</dbReference>
<dbReference type="PROSITE" id="PS50067">
    <property type="entry name" value="KINESIN_MOTOR_2"/>
    <property type="match status" value="1"/>
</dbReference>
<organism evidence="10">
    <name type="scientific">Trypanosoma vivax (strain Y486)</name>
    <dbReference type="NCBI Taxonomy" id="1055687"/>
    <lineage>
        <taxon>Eukaryota</taxon>
        <taxon>Discoba</taxon>
        <taxon>Euglenozoa</taxon>
        <taxon>Kinetoplastea</taxon>
        <taxon>Metakinetoplastina</taxon>
        <taxon>Trypanosomatida</taxon>
        <taxon>Trypanosomatidae</taxon>
        <taxon>Trypanosoma</taxon>
        <taxon>Duttonella</taxon>
    </lineage>
</organism>
<dbReference type="GO" id="GO:0005524">
    <property type="term" value="F:ATP binding"/>
    <property type="evidence" value="ECO:0007669"/>
    <property type="project" value="UniProtKB-UniRule"/>
</dbReference>
<dbReference type="GO" id="GO:0007052">
    <property type="term" value="P:mitotic spindle organization"/>
    <property type="evidence" value="ECO:0007669"/>
    <property type="project" value="TreeGrafter"/>
</dbReference>
<feature type="coiled-coil region" evidence="7">
    <location>
        <begin position="348"/>
        <end position="457"/>
    </location>
</feature>